<proteinExistence type="predicted"/>
<sequence>MLLGKGWTRKTGVKLVKTRKDGSRKVVSYRQTNRASADDLVALAQQLTTARELVKGRACDRLRTIAEQMEQLQKAAIRVLEEAKRDEELHNVACNLQKQPGHVYHLYRGKDGS</sequence>
<dbReference type="OrthoDB" id="9995764at2759"/>
<reference evidence="3" key="1">
    <citation type="journal article" date="2014" name="Nat. Genet.">
        <title>Genome of the human hookworm Necator americanus.</title>
        <authorList>
            <person name="Tang Y.T."/>
            <person name="Gao X."/>
            <person name="Rosa B.A."/>
            <person name="Abubucker S."/>
            <person name="Hallsworth-Pepin K."/>
            <person name="Martin J."/>
            <person name="Tyagi R."/>
            <person name="Heizer E."/>
            <person name="Zhang X."/>
            <person name="Bhonagiri-Palsikar V."/>
            <person name="Minx P."/>
            <person name="Warren W.C."/>
            <person name="Wang Q."/>
            <person name="Zhan B."/>
            <person name="Hotez P.J."/>
            <person name="Sternberg P.W."/>
            <person name="Dougall A."/>
            <person name="Gaze S.T."/>
            <person name="Mulvenna J."/>
            <person name="Sotillo J."/>
            <person name="Ranganathan S."/>
            <person name="Rabelo E.M."/>
            <person name="Wilson R.K."/>
            <person name="Felgner P.L."/>
            <person name="Bethony J."/>
            <person name="Hawdon J.M."/>
            <person name="Gasser R.B."/>
            <person name="Loukas A."/>
            <person name="Mitreva M."/>
        </authorList>
    </citation>
    <scope>NUCLEOTIDE SEQUENCE [LARGE SCALE GENOMIC DNA]</scope>
</reference>
<evidence type="ECO:0000313" key="2">
    <source>
        <dbReference type="EMBL" id="ETN76278.1"/>
    </source>
</evidence>
<dbReference type="STRING" id="51031.W2T319"/>
<accession>W2T319</accession>
<name>W2T319_NECAM</name>
<keyword evidence="1" id="KW-0175">Coiled coil</keyword>
<dbReference type="PANTHER" id="PTHR14553:SF1">
    <property type="entry name" value="SIMILAR TO CHROMOSOME 1 OPEN READING FRAME 50"/>
    <property type="match status" value="1"/>
</dbReference>
<dbReference type="PANTHER" id="PTHR14553">
    <property type="entry name" value="UNCHARACTERIZED PROTEIN C1ORF50"/>
    <property type="match status" value="1"/>
</dbReference>
<gene>
    <name evidence="2" type="ORF">NECAME_11784</name>
</gene>
<protein>
    <submittedName>
        <fullName evidence="2">Uncharacterized protein</fullName>
    </submittedName>
</protein>
<dbReference type="EMBL" id="KI660237">
    <property type="protein sequence ID" value="ETN76278.1"/>
    <property type="molecule type" value="Genomic_DNA"/>
</dbReference>
<organism evidence="2 3">
    <name type="scientific">Necator americanus</name>
    <name type="common">Human hookworm</name>
    <dbReference type="NCBI Taxonomy" id="51031"/>
    <lineage>
        <taxon>Eukaryota</taxon>
        <taxon>Metazoa</taxon>
        <taxon>Ecdysozoa</taxon>
        <taxon>Nematoda</taxon>
        <taxon>Chromadorea</taxon>
        <taxon>Rhabditida</taxon>
        <taxon>Rhabditina</taxon>
        <taxon>Rhabditomorpha</taxon>
        <taxon>Strongyloidea</taxon>
        <taxon>Ancylostomatidae</taxon>
        <taxon>Bunostominae</taxon>
        <taxon>Necator</taxon>
    </lineage>
</organism>
<evidence type="ECO:0000256" key="1">
    <source>
        <dbReference type="SAM" id="Coils"/>
    </source>
</evidence>
<evidence type="ECO:0000313" key="3">
    <source>
        <dbReference type="Proteomes" id="UP000053676"/>
    </source>
</evidence>
<dbReference type="Pfam" id="PF10504">
    <property type="entry name" value="DUF2452"/>
    <property type="match status" value="1"/>
</dbReference>
<keyword evidence="3" id="KW-1185">Reference proteome</keyword>
<feature type="coiled-coil region" evidence="1">
    <location>
        <begin position="62"/>
        <end position="89"/>
    </location>
</feature>
<feature type="non-terminal residue" evidence="2">
    <location>
        <position position="113"/>
    </location>
</feature>
<dbReference type="InterPro" id="IPR019534">
    <property type="entry name" value="DUF2452"/>
</dbReference>
<dbReference type="AlphaFoldDB" id="W2T319"/>
<dbReference type="Proteomes" id="UP000053676">
    <property type="component" value="Unassembled WGS sequence"/>
</dbReference>
<dbReference type="KEGG" id="nai:NECAME_11784"/>